<keyword evidence="2" id="KW-1185">Reference proteome</keyword>
<dbReference type="OrthoDB" id="9810361at2"/>
<evidence type="ECO:0000313" key="2">
    <source>
        <dbReference type="Proteomes" id="UP000366051"/>
    </source>
</evidence>
<dbReference type="KEGG" id="hcv:FTV88_2783"/>
<accession>A0A5Q2N687</accession>
<proteinExistence type="predicted"/>
<protein>
    <submittedName>
        <fullName evidence="1">YkgJ family cysteine cluster protein, putative</fullName>
    </submittedName>
</protein>
<sequence>MNSNVSSYIKKAKDVNYTAAIMAKNAGDTIINAILKKEEFEDNILLWHYEQLHMLDNFLKLLHEKTNTFPSCKKDCSGCCKYPILATEVEYFYISNWIRNNVTEGTMDCLHKNFDNWHQKMEEIIDTFEYGNKQKSIEYTRKNVKCPFLTNNSCSIYEARPINCRVYFSYGNPKSCESEMYPKGTLNLDNVKHNIYNVSIANKIKNVSKGNKKKEETMFKLAFGVLLLPLWFTK</sequence>
<organism evidence="1 2">
    <name type="scientific">Heliorestis convoluta</name>
    <dbReference type="NCBI Taxonomy" id="356322"/>
    <lineage>
        <taxon>Bacteria</taxon>
        <taxon>Bacillati</taxon>
        <taxon>Bacillota</taxon>
        <taxon>Clostridia</taxon>
        <taxon>Eubacteriales</taxon>
        <taxon>Heliobacteriaceae</taxon>
        <taxon>Heliorestis</taxon>
    </lineage>
</organism>
<name>A0A5Q2N687_9FIRM</name>
<dbReference type="Proteomes" id="UP000366051">
    <property type="component" value="Chromosome"/>
</dbReference>
<dbReference type="Pfam" id="PF03692">
    <property type="entry name" value="CxxCxxCC"/>
    <property type="match status" value="1"/>
</dbReference>
<dbReference type="RefSeq" id="WP_153725956.1">
    <property type="nucleotide sequence ID" value="NZ_CP045875.1"/>
</dbReference>
<evidence type="ECO:0000313" key="1">
    <source>
        <dbReference type="EMBL" id="QGG48872.1"/>
    </source>
</evidence>
<dbReference type="InterPro" id="IPR005358">
    <property type="entry name" value="Puta_zinc/iron-chelating_dom"/>
</dbReference>
<gene>
    <name evidence="1" type="ORF">FTV88_2783</name>
</gene>
<dbReference type="AlphaFoldDB" id="A0A5Q2N687"/>
<reference evidence="2" key="1">
    <citation type="submission" date="2019-11" db="EMBL/GenBank/DDBJ databases">
        <title>Genome sequence of Heliorestis convoluta strain HH, an alkaliphilic and minimalistic phototrophic bacterium from a soda lake in Egypt.</title>
        <authorList>
            <person name="Dewey E.D."/>
            <person name="Stokes L.M."/>
            <person name="Burchell B.M."/>
            <person name="Shaffer K.N."/>
            <person name="Huntington A.M."/>
            <person name="Baker J.M."/>
            <person name="Nadendla S."/>
            <person name="Giglio M.G."/>
            <person name="Touchman J.W."/>
            <person name="Blankenship R.E."/>
            <person name="Madigan M.T."/>
            <person name="Sattley W.M."/>
        </authorList>
    </citation>
    <scope>NUCLEOTIDE SEQUENCE [LARGE SCALE GENOMIC DNA]</scope>
    <source>
        <strain evidence="2">HH</strain>
    </source>
</reference>
<dbReference type="EMBL" id="CP045875">
    <property type="protein sequence ID" value="QGG48872.1"/>
    <property type="molecule type" value="Genomic_DNA"/>
</dbReference>